<dbReference type="EMBL" id="JACHFW010000004">
    <property type="protein sequence ID" value="MBB5264283.1"/>
    <property type="molecule type" value="Genomic_DNA"/>
</dbReference>
<reference evidence="1 2" key="1">
    <citation type="submission" date="2020-08" db="EMBL/GenBank/DDBJ databases">
        <title>Genomic Encyclopedia of Type Strains, Phase IV (KMG-IV): sequencing the most valuable type-strain genomes for metagenomic binning, comparative biology and taxonomic classification.</title>
        <authorList>
            <person name="Goeker M."/>
        </authorList>
    </citation>
    <scope>NUCLEOTIDE SEQUENCE [LARGE SCALE GENOMIC DNA]</scope>
    <source>
        <strain evidence="1 2">DSM 106146</strain>
    </source>
</reference>
<dbReference type="AlphaFoldDB" id="A0A7W8H9M1"/>
<proteinExistence type="predicted"/>
<comment type="caution">
    <text evidence="1">The sequence shown here is derived from an EMBL/GenBank/DDBJ whole genome shotgun (WGS) entry which is preliminary data.</text>
</comment>
<dbReference type="RefSeq" id="WP_183772824.1">
    <property type="nucleotide sequence ID" value="NZ_CAWVEG010000213.1"/>
</dbReference>
<sequence length="88" mass="10500">MDDGYVRVEADEKFKKLLQTIFTDEFMQKYTNFDNFEGFQYSSAVITNWNADTMVYARLLMDNFVKESTQFQTWDEMVMKASDEKFGK</sequence>
<evidence type="ECO:0000313" key="2">
    <source>
        <dbReference type="Proteomes" id="UP000543642"/>
    </source>
</evidence>
<keyword evidence="2" id="KW-1185">Reference proteome</keyword>
<name>A0A7W8H9M1_9FIRM</name>
<organism evidence="1 2">
    <name type="scientific">Catenibacillus scindens</name>
    <dbReference type="NCBI Taxonomy" id="673271"/>
    <lineage>
        <taxon>Bacteria</taxon>
        <taxon>Bacillati</taxon>
        <taxon>Bacillota</taxon>
        <taxon>Clostridia</taxon>
        <taxon>Lachnospirales</taxon>
        <taxon>Lachnospiraceae</taxon>
        <taxon>Catenibacillus</taxon>
    </lineage>
</organism>
<accession>A0A7W8H9M1</accession>
<protein>
    <submittedName>
        <fullName evidence="1">Uncharacterized protein</fullName>
    </submittedName>
</protein>
<dbReference type="Proteomes" id="UP000543642">
    <property type="component" value="Unassembled WGS sequence"/>
</dbReference>
<evidence type="ECO:0000313" key="1">
    <source>
        <dbReference type="EMBL" id="MBB5264283.1"/>
    </source>
</evidence>
<gene>
    <name evidence="1" type="ORF">HNP82_001394</name>
</gene>